<accession>A0A3N2QSC9</accession>
<feature type="region of interest" description="Disordered" evidence="2">
    <location>
        <begin position="117"/>
        <end position="161"/>
    </location>
</feature>
<sequence>MLTLDCVAPEALWLHRHIREVSSRPAGSDRGPPVPLDIGRAAEASPDHWLHPAARRRRAVVALGKIVRRIGKAAFPTLDAAITPNVFRHAVATDMRASGRFEPDEIARAFGHLGIRSQSRYGTRGPGRPGRRAEALLEVEAPRQPRPRRDATRHGQGRRPP</sequence>
<dbReference type="AlphaFoldDB" id="A0A3N2QSC9"/>
<reference evidence="3 4" key="1">
    <citation type="submission" date="2018-10" db="EMBL/GenBank/DDBJ databases">
        <title>Histidinibacterium lentulum gen. nov., sp. nov., a marine bacterium from the culture broth of Picochlorum sp. 122.</title>
        <authorList>
            <person name="Wang G."/>
        </authorList>
    </citation>
    <scope>NUCLEOTIDE SEQUENCE [LARGE SCALE GENOMIC DNA]</scope>
    <source>
        <strain evidence="3 4">B17</strain>
    </source>
</reference>
<organism evidence="3 4">
    <name type="scientific">Histidinibacterium lentulum</name>
    <dbReference type="NCBI Taxonomy" id="2480588"/>
    <lineage>
        <taxon>Bacteria</taxon>
        <taxon>Pseudomonadati</taxon>
        <taxon>Pseudomonadota</taxon>
        <taxon>Alphaproteobacteria</taxon>
        <taxon>Rhodobacterales</taxon>
        <taxon>Paracoccaceae</taxon>
        <taxon>Histidinibacterium</taxon>
    </lineage>
</organism>
<dbReference type="Gene3D" id="1.10.443.10">
    <property type="entry name" value="Intergrase catalytic core"/>
    <property type="match status" value="1"/>
</dbReference>
<keyword evidence="1" id="KW-0233">DNA recombination</keyword>
<feature type="compositionally biased region" description="Basic and acidic residues" evidence="2">
    <location>
        <begin position="131"/>
        <end position="153"/>
    </location>
</feature>
<evidence type="ECO:0000313" key="3">
    <source>
        <dbReference type="EMBL" id="ROT98069.1"/>
    </source>
</evidence>
<dbReference type="GO" id="GO:0006310">
    <property type="term" value="P:DNA recombination"/>
    <property type="evidence" value="ECO:0007669"/>
    <property type="project" value="UniProtKB-KW"/>
</dbReference>
<keyword evidence="4" id="KW-1185">Reference proteome</keyword>
<protein>
    <submittedName>
        <fullName evidence="3">Site-specific integrase</fullName>
    </submittedName>
</protein>
<dbReference type="SUPFAM" id="SSF56349">
    <property type="entry name" value="DNA breaking-rejoining enzymes"/>
    <property type="match status" value="1"/>
</dbReference>
<proteinExistence type="predicted"/>
<dbReference type="EMBL" id="RDRB01000010">
    <property type="protein sequence ID" value="ROT98069.1"/>
    <property type="molecule type" value="Genomic_DNA"/>
</dbReference>
<dbReference type="GO" id="GO:0015074">
    <property type="term" value="P:DNA integration"/>
    <property type="evidence" value="ECO:0007669"/>
    <property type="project" value="InterPro"/>
</dbReference>
<dbReference type="Proteomes" id="UP000268016">
    <property type="component" value="Unassembled WGS sequence"/>
</dbReference>
<dbReference type="InterPro" id="IPR013762">
    <property type="entry name" value="Integrase-like_cat_sf"/>
</dbReference>
<evidence type="ECO:0000256" key="2">
    <source>
        <dbReference type="SAM" id="MobiDB-lite"/>
    </source>
</evidence>
<comment type="caution">
    <text evidence="3">The sequence shown here is derived from an EMBL/GenBank/DDBJ whole genome shotgun (WGS) entry which is preliminary data.</text>
</comment>
<dbReference type="InterPro" id="IPR011010">
    <property type="entry name" value="DNA_brk_join_enz"/>
</dbReference>
<evidence type="ECO:0000313" key="4">
    <source>
        <dbReference type="Proteomes" id="UP000268016"/>
    </source>
</evidence>
<gene>
    <name evidence="3" type="ORF">EAT49_17520</name>
</gene>
<evidence type="ECO:0000256" key="1">
    <source>
        <dbReference type="ARBA" id="ARBA00023172"/>
    </source>
</evidence>
<dbReference type="GO" id="GO:0003677">
    <property type="term" value="F:DNA binding"/>
    <property type="evidence" value="ECO:0007669"/>
    <property type="project" value="InterPro"/>
</dbReference>
<name>A0A3N2QSC9_9RHOB</name>